<feature type="transmembrane region" description="Helical" evidence="1">
    <location>
        <begin position="265"/>
        <end position="286"/>
    </location>
</feature>
<feature type="transmembrane region" description="Helical" evidence="1">
    <location>
        <begin position="401"/>
        <end position="422"/>
    </location>
</feature>
<reference evidence="2 3" key="1">
    <citation type="submission" date="2018-03" db="EMBL/GenBank/DDBJ databases">
        <title>Genomic Encyclopedia of Type Strains, Phase III (KMG-III): the genomes of soil and plant-associated and newly described type strains.</title>
        <authorList>
            <person name="Whitman W."/>
        </authorList>
    </citation>
    <scope>NUCLEOTIDE SEQUENCE [LARGE SCALE GENOMIC DNA]</scope>
    <source>
        <strain evidence="2 3">MWH-P2sevCIIIb</strain>
    </source>
</reference>
<organism evidence="2 3">
    <name type="scientific">Jezberella montanilacus</name>
    <dbReference type="NCBI Taxonomy" id="323426"/>
    <lineage>
        <taxon>Bacteria</taxon>
        <taxon>Pseudomonadati</taxon>
        <taxon>Pseudomonadota</taxon>
        <taxon>Betaproteobacteria</taxon>
        <taxon>Burkholderiales</taxon>
        <taxon>Alcaligenaceae</taxon>
        <taxon>Jezberella</taxon>
    </lineage>
</organism>
<feature type="transmembrane region" description="Helical" evidence="1">
    <location>
        <begin position="12"/>
        <end position="35"/>
    </location>
</feature>
<dbReference type="Proteomes" id="UP000238308">
    <property type="component" value="Unassembled WGS sequence"/>
</dbReference>
<evidence type="ECO:0000313" key="3">
    <source>
        <dbReference type="Proteomes" id="UP000238308"/>
    </source>
</evidence>
<feature type="transmembrane region" description="Helical" evidence="1">
    <location>
        <begin position="322"/>
        <end position="337"/>
    </location>
</feature>
<comment type="caution">
    <text evidence="2">The sequence shown here is derived from an EMBL/GenBank/DDBJ whole genome shotgun (WGS) entry which is preliminary data.</text>
</comment>
<feature type="transmembrane region" description="Helical" evidence="1">
    <location>
        <begin position="145"/>
        <end position="163"/>
    </location>
</feature>
<gene>
    <name evidence="2" type="ORF">BCM14_1505</name>
</gene>
<evidence type="ECO:0008006" key="4">
    <source>
        <dbReference type="Google" id="ProtNLM"/>
    </source>
</evidence>
<feature type="transmembrane region" description="Helical" evidence="1">
    <location>
        <begin position="205"/>
        <end position="222"/>
    </location>
</feature>
<keyword evidence="1" id="KW-0472">Membrane</keyword>
<keyword evidence="3" id="KW-1185">Reference proteome</keyword>
<protein>
    <recommendedName>
        <fullName evidence="4">DUF2029 domain-containing protein</fullName>
    </recommendedName>
</protein>
<feature type="transmembrane region" description="Helical" evidence="1">
    <location>
        <begin position="298"/>
        <end position="316"/>
    </location>
</feature>
<dbReference type="AlphaFoldDB" id="A0A2T0XIC4"/>
<keyword evidence="1" id="KW-1133">Transmembrane helix</keyword>
<evidence type="ECO:0000256" key="1">
    <source>
        <dbReference type="SAM" id="Phobius"/>
    </source>
</evidence>
<feature type="transmembrane region" description="Helical" evidence="1">
    <location>
        <begin position="346"/>
        <end position="364"/>
    </location>
</feature>
<proteinExistence type="predicted"/>
<dbReference type="EMBL" id="PVTV01000012">
    <property type="protein sequence ID" value="PRY98671.1"/>
    <property type="molecule type" value="Genomic_DNA"/>
</dbReference>
<sequence>MNRIKLRGFYQGYRLSIGLFVFWFLYLFVLTRYALWSHVGVSHMEPLFADLHAILSAIDCNGRGINVFETNPCDVAGRVHVYGSLWLSLGQLGLGSAHLFSKGFIVDIVFMAIAVMLLKPSSKREFAKSCLILFSPAVTLGIERANNDLIVFSLLAVSALLYAKRDGFAQVSSLVIIYLSALLKFYPSVLLASSLIILKRNIKELIVFKLVTISLFAIWLTTNLNELLLIKDIAPKPLDFYATGARALLAYVGRPYPWILSIPTLWLFSGFIAVVAVGAIALASRLKSADIQPSSSRFNYVIFIFGLSILFATYALNSNYDYRWVFFIFAMPLLFDIQKANASDSFASRVATIGLICASLTMWMEAFRASGVFGLVNINVFFNIGRSTFSIELFQQFIKEFSAWVLFAILFAFAIKQSPFAMPRLNWRHPRQ</sequence>
<keyword evidence="1" id="KW-0812">Transmembrane</keyword>
<feature type="transmembrane region" description="Helical" evidence="1">
    <location>
        <begin position="175"/>
        <end position="198"/>
    </location>
</feature>
<name>A0A2T0XIC4_9BURK</name>
<accession>A0A2T0XIC4</accession>
<evidence type="ECO:0000313" key="2">
    <source>
        <dbReference type="EMBL" id="PRY98671.1"/>
    </source>
</evidence>
<feature type="transmembrane region" description="Helical" evidence="1">
    <location>
        <begin position="99"/>
        <end position="118"/>
    </location>
</feature>